<evidence type="ECO:0000256" key="2">
    <source>
        <dbReference type="ARBA" id="ARBA00006577"/>
    </source>
</evidence>
<dbReference type="InterPro" id="IPR001179">
    <property type="entry name" value="PPIase_FKBP_dom"/>
</dbReference>
<feature type="repeat" description="TPR" evidence="9">
    <location>
        <begin position="467"/>
        <end position="500"/>
    </location>
</feature>
<evidence type="ECO:0000256" key="8">
    <source>
        <dbReference type="PROSITE-ProRule" id="PRU00277"/>
    </source>
</evidence>
<dbReference type="Gene3D" id="1.25.40.10">
    <property type="entry name" value="Tetratricopeptide repeat domain"/>
    <property type="match status" value="1"/>
</dbReference>
<dbReference type="SUPFAM" id="SSF54534">
    <property type="entry name" value="FKBP-like"/>
    <property type="match status" value="3"/>
</dbReference>
<feature type="domain" description="PPIase FKBP-type" evidence="10">
    <location>
        <begin position="282"/>
        <end position="367"/>
    </location>
</feature>
<evidence type="ECO:0000259" key="10">
    <source>
        <dbReference type="PROSITE" id="PS50059"/>
    </source>
</evidence>
<dbReference type="GO" id="GO:0003755">
    <property type="term" value="F:peptidyl-prolyl cis-trans isomerase activity"/>
    <property type="evidence" value="ECO:0007669"/>
    <property type="project" value="UniProtKB-KW"/>
</dbReference>
<name>A0A6A1WGL1_9ROSI</name>
<evidence type="ECO:0000313" key="12">
    <source>
        <dbReference type="Proteomes" id="UP000516437"/>
    </source>
</evidence>
<evidence type="ECO:0000256" key="5">
    <source>
        <dbReference type="ARBA" id="ARBA00022803"/>
    </source>
</evidence>
<dbReference type="PROSITE" id="PS50005">
    <property type="entry name" value="TPR"/>
    <property type="match status" value="1"/>
</dbReference>
<dbReference type="Proteomes" id="UP000516437">
    <property type="component" value="Chromosome 2"/>
</dbReference>
<evidence type="ECO:0000313" key="11">
    <source>
        <dbReference type="EMBL" id="KAB1222997.1"/>
    </source>
</evidence>
<dbReference type="SMART" id="SM00028">
    <property type="entry name" value="TPR"/>
    <property type="match status" value="2"/>
</dbReference>
<dbReference type="PANTHER" id="PTHR46512:SF11">
    <property type="entry name" value="PEPTIDYLPROLYL ISOMERASE"/>
    <property type="match status" value="1"/>
</dbReference>
<dbReference type="FunFam" id="1.25.40.10:FF:000008">
    <property type="entry name" value="Peptidylprolyl isomerase"/>
    <property type="match status" value="1"/>
</dbReference>
<dbReference type="OrthoDB" id="1902587at2759"/>
<gene>
    <name evidence="11" type="ORF">CJ030_MR2G020048</name>
</gene>
<evidence type="ECO:0000256" key="7">
    <source>
        <dbReference type="ARBA" id="ARBA00023235"/>
    </source>
</evidence>
<keyword evidence="6 8" id="KW-0697">Rotamase</keyword>
<dbReference type="Gene3D" id="3.10.50.40">
    <property type="match status" value="3"/>
</dbReference>
<dbReference type="AlphaFoldDB" id="A0A6A1WGL1"/>
<keyword evidence="7 8" id="KW-0413">Isomerase</keyword>
<dbReference type="InterPro" id="IPR011990">
    <property type="entry name" value="TPR-like_helical_dom_sf"/>
</dbReference>
<dbReference type="InterPro" id="IPR019734">
    <property type="entry name" value="TPR_rpt"/>
</dbReference>
<dbReference type="PROSITE" id="PS50059">
    <property type="entry name" value="FKBP_PPIASE"/>
    <property type="match status" value="3"/>
</dbReference>
<evidence type="ECO:0000256" key="9">
    <source>
        <dbReference type="PROSITE-ProRule" id="PRU00339"/>
    </source>
</evidence>
<feature type="domain" description="PPIase FKBP-type" evidence="10">
    <location>
        <begin position="164"/>
        <end position="254"/>
    </location>
</feature>
<keyword evidence="12" id="KW-1185">Reference proteome</keyword>
<protein>
    <recommendedName>
        <fullName evidence="3 8">peptidylprolyl isomerase</fullName>
        <ecNumber evidence="3 8">5.2.1.8</ecNumber>
    </recommendedName>
</protein>
<dbReference type="InterPro" id="IPR046357">
    <property type="entry name" value="PPIase_dom_sf"/>
</dbReference>
<dbReference type="Pfam" id="PF00254">
    <property type="entry name" value="FKBP_C"/>
    <property type="match status" value="3"/>
</dbReference>
<proteinExistence type="inferred from homology"/>
<accession>A0A6A1WGL1</accession>
<keyword evidence="5 9" id="KW-0802">TPR repeat</keyword>
<sequence>MALHSFDSRLVSGIKSENPGLPETVIGTQGLRKQIRRIGNSWQTPFPGDEVEVHFSGCVEGGACFSSSYAEGTPFRFKLGQNGVIKGWDEGVATMKKGEIAIFIIPPKLAYGELGSPPLIPSDSTLIFEIEMMSWTTIRDITGDGGILKKIMKEGEGWATPREADQVFVKYEARLENGMLVSKSEKGVEFDLGDGFFCPALCKAVKTMRKGEKAELAVKFSYGLRQNGNGATDTNNGVPYDSNLTIELQLVSWKSVIDVTGDKKVVKKIVKFGEGFDHPNEGSLVKILYLGKRRDGTVFEKKGSNEEPFEFTTLEEQADEGLDRAIMTMKRGEQAIVTVSSGHFHGNDASRNANEQLFYEVQLIDFIKEKPFWKMDTKEKIEACERKKNDGNVLFKAGKFWCASTKYEKETNYLEFDHSFTVDEKSTANAIWLSCNLNSAACKLKLGEYLEASRLCMKVLDHDPCNVKALYRRSQAYLRMSELGKAEADIKRALTIDPKNRDVKLLCKELKDKQREYARRQAEIFSTMLSRMA</sequence>
<evidence type="ECO:0000256" key="3">
    <source>
        <dbReference type="ARBA" id="ARBA00013194"/>
    </source>
</evidence>
<dbReference type="InterPro" id="IPR050754">
    <property type="entry name" value="FKBP4/5/8-like"/>
</dbReference>
<comment type="similarity">
    <text evidence="2">Belongs to the FKBP-type PPIase family.</text>
</comment>
<dbReference type="SUPFAM" id="SSF48452">
    <property type="entry name" value="TPR-like"/>
    <property type="match status" value="1"/>
</dbReference>
<dbReference type="EMBL" id="RXIC02000020">
    <property type="protein sequence ID" value="KAB1222997.1"/>
    <property type="molecule type" value="Genomic_DNA"/>
</dbReference>
<dbReference type="PANTHER" id="PTHR46512">
    <property type="entry name" value="PEPTIDYLPROLYL ISOMERASE"/>
    <property type="match status" value="1"/>
</dbReference>
<dbReference type="FunFam" id="3.10.50.40:FF:000006">
    <property type="entry name" value="Peptidyl-prolyl cis-trans isomerase"/>
    <property type="match status" value="1"/>
</dbReference>
<comment type="catalytic activity">
    <reaction evidence="1 8">
        <text>[protein]-peptidylproline (omega=180) = [protein]-peptidylproline (omega=0)</text>
        <dbReference type="Rhea" id="RHEA:16237"/>
        <dbReference type="Rhea" id="RHEA-COMP:10747"/>
        <dbReference type="Rhea" id="RHEA-COMP:10748"/>
        <dbReference type="ChEBI" id="CHEBI:83833"/>
        <dbReference type="ChEBI" id="CHEBI:83834"/>
        <dbReference type="EC" id="5.2.1.8"/>
    </reaction>
</comment>
<evidence type="ECO:0000256" key="1">
    <source>
        <dbReference type="ARBA" id="ARBA00000971"/>
    </source>
</evidence>
<comment type="caution">
    <text evidence="11">The sequence shown here is derived from an EMBL/GenBank/DDBJ whole genome shotgun (WGS) entry which is preliminary data.</text>
</comment>
<keyword evidence="4" id="KW-0677">Repeat</keyword>
<dbReference type="EC" id="5.2.1.8" evidence="3 8"/>
<evidence type="ECO:0000256" key="4">
    <source>
        <dbReference type="ARBA" id="ARBA00022737"/>
    </source>
</evidence>
<evidence type="ECO:0000256" key="6">
    <source>
        <dbReference type="ARBA" id="ARBA00023110"/>
    </source>
</evidence>
<reference evidence="11 12" key="1">
    <citation type="journal article" date="2019" name="Plant Biotechnol. J.">
        <title>The red bayberry genome and genetic basis of sex determination.</title>
        <authorList>
            <person name="Jia H.M."/>
            <person name="Jia H.J."/>
            <person name="Cai Q.L."/>
            <person name="Wang Y."/>
            <person name="Zhao H.B."/>
            <person name="Yang W.F."/>
            <person name="Wang G.Y."/>
            <person name="Li Y.H."/>
            <person name="Zhan D.L."/>
            <person name="Shen Y.T."/>
            <person name="Niu Q.F."/>
            <person name="Chang L."/>
            <person name="Qiu J."/>
            <person name="Zhao L."/>
            <person name="Xie H.B."/>
            <person name="Fu W.Y."/>
            <person name="Jin J."/>
            <person name="Li X.W."/>
            <person name="Jiao Y."/>
            <person name="Zhou C.C."/>
            <person name="Tu T."/>
            <person name="Chai C.Y."/>
            <person name="Gao J.L."/>
            <person name="Fan L.J."/>
            <person name="van de Weg E."/>
            <person name="Wang J.Y."/>
            <person name="Gao Z.S."/>
        </authorList>
    </citation>
    <scope>NUCLEOTIDE SEQUENCE [LARGE SCALE GENOMIC DNA]</scope>
    <source>
        <tissue evidence="11">Leaves</tissue>
    </source>
</reference>
<feature type="domain" description="PPIase FKBP-type" evidence="10">
    <location>
        <begin position="48"/>
        <end position="136"/>
    </location>
</feature>
<organism evidence="11 12">
    <name type="scientific">Morella rubra</name>
    <name type="common">Chinese bayberry</name>
    <dbReference type="NCBI Taxonomy" id="262757"/>
    <lineage>
        <taxon>Eukaryota</taxon>
        <taxon>Viridiplantae</taxon>
        <taxon>Streptophyta</taxon>
        <taxon>Embryophyta</taxon>
        <taxon>Tracheophyta</taxon>
        <taxon>Spermatophyta</taxon>
        <taxon>Magnoliopsida</taxon>
        <taxon>eudicotyledons</taxon>
        <taxon>Gunneridae</taxon>
        <taxon>Pentapetalae</taxon>
        <taxon>rosids</taxon>
        <taxon>fabids</taxon>
        <taxon>Fagales</taxon>
        <taxon>Myricaceae</taxon>
        <taxon>Morella</taxon>
    </lineage>
</organism>